<dbReference type="OrthoDB" id="9808638at2"/>
<comment type="similarity">
    <text evidence="7 8">Belongs to the drug/metabolite transporter (DMT) superfamily. Small multidrug resistance (SMR) (TC 2.A.7.1) family.</text>
</comment>
<evidence type="ECO:0000256" key="1">
    <source>
        <dbReference type="ARBA" id="ARBA00004651"/>
    </source>
</evidence>
<proteinExistence type="inferred from homology"/>
<dbReference type="InterPro" id="IPR045324">
    <property type="entry name" value="Small_multidrug_res"/>
</dbReference>
<evidence type="ECO:0000256" key="2">
    <source>
        <dbReference type="ARBA" id="ARBA00022448"/>
    </source>
</evidence>
<comment type="subcellular location">
    <subcellularLocation>
        <location evidence="1 8">Cell membrane</location>
        <topology evidence="1 8">Multi-pass membrane protein</topology>
    </subcellularLocation>
</comment>
<organism evidence="10 11">
    <name type="scientific">Teichococcus rhizosphaerae</name>
    <dbReference type="NCBI Taxonomy" id="1335062"/>
    <lineage>
        <taxon>Bacteria</taxon>
        <taxon>Pseudomonadati</taxon>
        <taxon>Pseudomonadota</taxon>
        <taxon>Alphaproteobacteria</taxon>
        <taxon>Acetobacterales</taxon>
        <taxon>Roseomonadaceae</taxon>
        <taxon>Roseomonas</taxon>
    </lineage>
</organism>
<evidence type="ECO:0000256" key="4">
    <source>
        <dbReference type="ARBA" id="ARBA00022692"/>
    </source>
</evidence>
<evidence type="ECO:0000256" key="5">
    <source>
        <dbReference type="ARBA" id="ARBA00022989"/>
    </source>
</evidence>
<keyword evidence="11" id="KW-1185">Reference proteome</keyword>
<keyword evidence="3" id="KW-1003">Cell membrane</keyword>
<feature type="transmembrane region" description="Helical" evidence="9">
    <location>
        <begin position="84"/>
        <end position="103"/>
    </location>
</feature>
<dbReference type="GO" id="GO:1990961">
    <property type="term" value="P:xenobiotic detoxification by transmembrane export across the plasma membrane"/>
    <property type="evidence" value="ECO:0007669"/>
    <property type="project" value="UniProtKB-ARBA"/>
</dbReference>
<keyword evidence="2" id="KW-0813">Transport</keyword>
<evidence type="ECO:0000256" key="3">
    <source>
        <dbReference type="ARBA" id="ARBA00022475"/>
    </source>
</evidence>
<feature type="transmembrane region" description="Helical" evidence="9">
    <location>
        <begin position="33"/>
        <end position="50"/>
    </location>
</feature>
<comment type="caution">
    <text evidence="10">The sequence shown here is derived from an EMBL/GenBank/DDBJ whole genome shotgun (WGS) entry which is preliminary data.</text>
</comment>
<dbReference type="FunFam" id="1.10.3730.20:FF:000001">
    <property type="entry name" value="Quaternary ammonium compound resistance transporter SugE"/>
    <property type="match status" value="1"/>
</dbReference>
<keyword evidence="5 9" id="KW-1133">Transmembrane helix</keyword>
<name>A0A2C7A932_9PROT</name>
<dbReference type="Gene3D" id="1.10.3730.20">
    <property type="match status" value="1"/>
</dbReference>
<evidence type="ECO:0000256" key="9">
    <source>
        <dbReference type="SAM" id="Phobius"/>
    </source>
</evidence>
<dbReference type="InterPro" id="IPR000390">
    <property type="entry name" value="Small_drug/metabolite_transptr"/>
</dbReference>
<dbReference type="PANTHER" id="PTHR30561">
    <property type="entry name" value="SMR FAMILY PROTON-DEPENDENT DRUG EFFLUX TRANSPORTER SUGE"/>
    <property type="match status" value="1"/>
</dbReference>
<reference evidence="10 11" key="1">
    <citation type="submission" date="2017-10" db="EMBL/GenBank/DDBJ databases">
        <authorList>
            <person name="Banno H."/>
            <person name="Chua N.-H."/>
        </authorList>
    </citation>
    <scope>NUCLEOTIDE SEQUENCE [LARGE SCALE GENOMIC DNA]</scope>
    <source>
        <strain evidence="10 11">YW11</strain>
    </source>
</reference>
<protein>
    <submittedName>
        <fullName evidence="10">QacE family quaternary ammonium compound efflux SMR transporter</fullName>
    </submittedName>
</protein>
<gene>
    <name evidence="10" type="ORF">CR162_10645</name>
</gene>
<dbReference type="Proteomes" id="UP000223527">
    <property type="component" value="Unassembled WGS sequence"/>
</dbReference>
<dbReference type="GO" id="GO:0022857">
    <property type="term" value="F:transmembrane transporter activity"/>
    <property type="evidence" value="ECO:0007669"/>
    <property type="project" value="InterPro"/>
</dbReference>
<keyword evidence="6 9" id="KW-0472">Membrane</keyword>
<keyword evidence="4 8" id="KW-0812">Transmembrane</keyword>
<dbReference type="InterPro" id="IPR037185">
    <property type="entry name" value="EmrE-like"/>
</dbReference>
<dbReference type="AlphaFoldDB" id="A0A2C7A932"/>
<accession>A0A2C7A932</accession>
<dbReference type="GO" id="GO:0005886">
    <property type="term" value="C:plasma membrane"/>
    <property type="evidence" value="ECO:0007669"/>
    <property type="project" value="UniProtKB-SubCell"/>
</dbReference>
<dbReference type="SUPFAM" id="SSF103481">
    <property type="entry name" value="Multidrug resistance efflux transporter EmrE"/>
    <property type="match status" value="1"/>
</dbReference>
<dbReference type="PANTHER" id="PTHR30561:SF1">
    <property type="entry name" value="MULTIDRUG TRANSPORTER EMRE"/>
    <property type="match status" value="1"/>
</dbReference>
<dbReference type="EMBL" id="PDNU01000017">
    <property type="protein sequence ID" value="PHK94890.1"/>
    <property type="molecule type" value="Genomic_DNA"/>
</dbReference>
<evidence type="ECO:0000256" key="8">
    <source>
        <dbReference type="RuleBase" id="RU003942"/>
    </source>
</evidence>
<evidence type="ECO:0000256" key="7">
    <source>
        <dbReference type="ARBA" id="ARBA00038032"/>
    </source>
</evidence>
<evidence type="ECO:0000313" key="11">
    <source>
        <dbReference type="Proteomes" id="UP000223527"/>
    </source>
</evidence>
<dbReference type="RefSeq" id="WP_099095536.1">
    <property type="nucleotide sequence ID" value="NZ_PDNU01000017.1"/>
</dbReference>
<sequence length="109" mass="11171">MASLHLFLAILLEVIATSALVAAKGFTRPLPSAVVVLGYGGAFYFLSLALRAWPVGIAYALWSGIGIVLISAAGWVLYGQRLDAPALIGIGLILAGVLVINLLSGSAGH</sequence>
<feature type="transmembrane region" description="Helical" evidence="9">
    <location>
        <begin position="57"/>
        <end position="78"/>
    </location>
</feature>
<evidence type="ECO:0000313" key="10">
    <source>
        <dbReference type="EMBL" id="PHK94890.1"/>
    </source>
</evidence>
<evidence type="ECO:0000256" key="6">
    <source>
        <dbReference type="ARBA" id="ARBA00023136"/>
    </source>
</evidence>
<dbReference type="Pfam" id="PF00893">
    <property type="entry name" value="Multi_Drug_Res"/>
    <property type="match status" value="1"/>
</dbReference>